<dbReference type="PANTHER" id="PTHR43851">
    <property type="match status" value="1"/>
</dbReference>
<sequence length="454" mass="50436">MPPRDDEANRLTGRLSRYARVGTNVAGAAASIAAARFFGAGLDREKNAADLTRALGGLKGPIMKVAQLLATIPEVLPPEYAEELQKLQSEAPPMGPAFVKRRMMAELGPDWEKRFAAFDKMPAAAASLGQVHRATAHDGMALACKLQYPDMQSAVEADLAQLEVLFAIHRRMDPAVDTREIVKEIGARVREELDYRREAKHAALYREVLADEPLVRVPDVRDELSTGRLLTLSWLDGTKMLSHVDRPLDIRNRLATAMFRAWWHPFTAIGVIHGDPHLGNYTVFDQDGEPGGINLLDYGCVRIFPPRFIGAVIDLYKGLEENDEARVVHAYETWGFKNLSRDLVDILNMWARFIYGPLLDDRVRSIADGVAPGQYGRREAFTVHKALKEKGPVTIPQEFVLMDRAAIGLGGVFLHLKAELNFYRMFNEEIDRFSLEAVTARQQAALGSAGLLAA</sequence>
<dbReference type="InterPro" id="IPR034646">
    <property type="entry name" value="ADCK3_dom"/>
</dbReference>
<dbReference type="Pfam" id="PF03109">
    <property type="entry name" value="ABC1"/>
    <property type="match status" value="1"/>
</dbReference>
<gene>
    <name evidence="6" type="ORF">C6569_12045</name>
</gene>
<dbReference type="Proteomes" id="UP000237889">
    <property type="component" value="Chromosome"/>
</dbReference>
<dbReference type="OrthoDB" id="9795390at2"/>
<evidence type="ECO:0000256" key="3">
    <source>
        <dbReference type="ARBA" id="ARBA00022741"/>
    </source>
</evidence>
<dbReference type="AlphaFoldDB" id="A0A2S0NCG7"/>
<dbReference type="GO" id="GO:0005524">
    <property type="term" value="F:ATP binding"/>
    <property type="evidence" value="ECO:0007669"/>
    <property type="project" value="UniProtKB-KW"/>
</dbReference>
<evidence type="ECO:0000313" key="7">
    <source>
        <dbReference type="Proteomes" id="UP000237889"/>
    </source>
</evidence>
<keyword evidence="4 6" id="KW-0067">ATP-binding</keyword>
<reference evidence="6 7" key="1">
    <citation type="submission" date="2018-03" db="EMBL/GenBank/DDBJ databases">
        <title>Genome sequencing of Phreatobacter sp.</title>
        <authorList>
            <person name="Kim S.-J."/>
            <person name="Heo J."/>
            <person name="Kwon S.-W."/>
        </authorList>
    </citation>
    <scope>NUCLEOTIDE SEQUENCE [LARGE SCALE GENOMIC DNA]</scope>
    <source>
        <strain evidence="6 7">S-12</strain>
    </source>
</reference>
<dbReference type="PANTHER" id="PTHR43851:SF3">
    <property type="entry name" value="COENZYME Q8"/>
    <property type="match status" value="1"/>
</dbReference>
<accession>A0A2S0NCG7</accession>
<evidence type="ECO:0000259" key="5">
    <source>
        <dbReference type="Pfam" id="PF03109"/>
    </source>
</evidence>
<comment type="similarity">
    <text evidence="1">Belongs to the protein kinase superfamily. ADCK protein kinase family.</text>
</comment>
<dbReference type="GO" id="GO:0016740">
    <property type="term" value="F:transferase activity"/>
    <property type="evidence" value="ECO:0007669"/>
    <property type="project" value="UniProtKB-KW"/>
</dbReference>
<keyword evidence="2" id="KW-0808">Transferase</keyword>
<keyword evidence="7" id="KW-1185">Reference proteome</keyword>
<protein>
    <submittedName>
        <fullName evidence="6">ABC transporter ATP-binding protein</fullName>
    </submittedName>
</protein>
<dbReference type="SUPFAM" id="SSF56112">
    <property type="entry name" value="Protein kinase-like (PK-like)"/>
    <property type="match status" value="1"/>
</dbReference>
<dbReference type="EMBL" id="CP027668">
    <property type="protein sequence ID" value="AVO45736.1"/>
    <property type="molecule type" value="Genomic_DNA"/>
</dbReference>
<keyword evidence="3" id="KW-0547">Nucleotide-binding</keyword>
<dbReference type="InterPro" id="IPR004147">
    <property type="entry name" value="ABC1_dom"/>
</dbReference>
<name>A0A2S0NCG7_9HYPH</name>
<dbReference type="CDD" id="cd13970">
    <property type="entry name" value="ABC1_ADCK3"/>
    <property type="match status" value="1"/>
</dbReference>
<dbReference type="InterPro" id="IPR011009">
    <property type="entry name" value="Kinase-like_dom_sf"/>
</dbReference>
<evidence type="ECO:0000256" key="1">
    <source>
        <dbReference type="ARBA" id="ARBA00009670"/>
    </source>
</evidence>
<feature type="domain" description="ABC1 atypical kinase-like" evidence="5">
    <location>
        <begin position="86"/>
        <end position="329"/>
    </location>
</feature>
<proteinExistence type="inferred from homology"/>
<evidence type="ECO:0000313" key="6">
    <source>
        <dbReference type="EMBL" id="AVO45736.1"/>
    </source>
</evidence>
<dbReference type="KEGG" id="phr:C6569_12045"/>
<organism evidence="6 7">
    <name type="scientific">Phreatobacter cathodiphilus</name>
    <dbReference type="NCBI Taxonomy" id="1868589"/>
    <lineage>
        <taxon>Bacteria</taxon>
        <taxon>Pseudomonadati</taxon>
        <taxon>Pseudomonadota</taxon>
        <taxon>Alphaproteobacteria</taxon>
        <taxon>Hyphomicrobiales</taxon>
        <taxon>Phreatobacteraceae</taxon>
        <taxon>Phreatobacter</taxon>
    </lineage>
</organism>
<dbReference type="RefSeq" id="WP_106749077.1">
    <property type="nucleotide sequence ID" value="NZ_CP027668.1"/>
</dbReference>
<evidence type="ECO:0000256" key="2">
    <source>
        <dbReference type="ARBA" id="ARBA00022679"/>
    </source>
</evidence>
<dbReference type="InterPro" id="IPR051409">
    <property type="entry name" value="Atypical_kinase_ADCK"/>
</dbReference>
<evidence type="ECO:0000256" key="4">
    <source>
        <dbReference type="ARBA" id="ARBA00022840"/>
    </source>
</evidence>